<dbReference type="KEGG" id="phe:Phep_0416"/>
<feature type="transmembrane region" description="Helical" evidence="2">
    <location>
        <begin position="87"/>
        <end position="106"/>
    </location>
</feature>
<evidence type="ECO:0000313" key="5">
    <source>
        <dbReference type="Proteomes" id="UP000000852"/>
    </source>
</evidence>
<evidence type="ECO:0008006" key="6">
    <source>
        <dbReference type="Google" id="ProtNLM"/>
    </source>
</evidence>
<evidence type="ECO:0000256" key="3">
    <source>
        <dbReference type="SAM" id="SignalP"/>
    </source>
</evidence>
<evidence type="ECO:0000313" key="4">
    <source>
        <dbReference type="EMBL" id="ACU02640.1"/>
    </source>
</evidence>
<feature type="chain" id="PRO_5002972028" description="Seryl-tRNA synthetase" evidence="3">
    <location>
        <begin position="22"/>
        <end position="107"/>
    </location>
</feature>
<proteinExistence type="predicted"/>
<protein>
    <recommendedName>
        <fullName evidence="6">Seryl-tRNA synthetase</fullName>
    </recommendedName>
</protein>
<keyword evidence="2" id="KW-0472">Membrane</keyword>
<reference evidence="4 5" key="1">
    <citation type="journal article" date="2009" name="Stand. Genomic Sci.">
        <title>Complete genome sequence of Pedobacter heparinus type strain (HIM 762-3).</title>
        <authorList>
            <person name="Han C."/>
            <person name="Spring S."/>
            <person name="Lapidus A."/>
            <person name="Del Rio T.G."/>
            <person name="Tice H."/>
            <person name="Copeland A."/>
            <person name="Cheng J.F."/>
            <person name="Lucas S."/>
            <person name="Chen F."/>
            <person name="Nolan M."/>
            <person name="Bruce D."/>
            <person name="Goodwin L."/>
            <person name="Pitluck S."/>
            <person name="Ivanova N."/>
            <person name="Mavromatis K."/>
            <person name="Mikhailova N."/>
            <person name="Pati A."/>
            <person name="Chen A."/>
            <person name="Palaniappan K."/>
            <person name="Land M."/>
            <person name="Hauser L."/>
            <person name="Chang Y.J."/>
            <person name="Jeffries C.C."/>
            <person name="Saunders E."/>
            <person name="Chertkov O."/>
            <person name="Brettin T."/>
            <person name="Goker M."/>
            <person name="Rohde M."/>
            <person name="Bristow J."/>
            <person name="Eisen J.A."/>
            <person name="Markowitz V."/>
            <person name="Hugenholtz P."/>
            <person name="Kyrpides N.C."/>
            <person name="Klenk H.P."/>
            <person name="Detter J.C."/>
        </authorList>
    </citation>
    <scope>NUCLEOTIDE SEQUENCE [LARGE SCALE GENOMIC DNA]</scope>
    <source>
        <strain evidence="5">ATCC 13125 / DSM 2366 / CIP 104194 / JCM 7457 / NBRC 12017 / NCIMB 9290 / NRRL B-14731 / HIM 762-3</strain>
    </source>
</reference>
<dbReference type="HOGENOM" id="CLU_174843_0_0_10"/>
<evidence type="ECO:0000256" key="1">
    <source>
        <dbReference type="SAM" id="Coils"/>
    </source>
</evidence>
<dbReference type="STRING" id="485917.Phep_0416"/>
<accession>C6XZU5</accession>
<feature type="signal peptide" evidence="3">
    <location>
        <begin position="1"/>
        <end position="21"/>
    </location>
</feature>
<feature type="coiled-coil region" evidence="1">
    <location>
        <begin position="61"/>
        <end position="88"/>
    </location>
</feature>
<evidence type="ECO:0000256" key="2">
    <source>
        <dbReference type="SAM" id="Phobius"/>
    </source>
</evidence>
<keyword evidence="2" id="KW-0812">Transmembrane</keyword>
<keyword evidence="5" id="KW-1185">Reference proteome</keyword>
<dbReference type="EMBL" id="CP001681">
    <property type="protein sequence ID" value="ACU02640.1"/>
    <property type="molecule type" value="Genomic_DNA"/>
</dbReference>
<keyword evidence="3" id="KW-0732">Signal</keyword>
<dbReference type="Proteomes" id="UP000000852">
    <property type="component" value="Chromosome"/>
</dbReference>
<sequence length="107" mass="12100">MKIMKKLIYALVLIFTLTATANTVSAADKNNKANTEMTAEQKVQLERIKTRVEEIRDMDKSHLSRSEKKELRKELKELKTQARAMSGGVYLSVGAIIIIILLLILIL</sequence>
<name>C6XZU5_PEDHD</name>
<organism evidence="4 5">
    <name type="scientific">Pedobacter heparinus (strain ATCC 13125 / DSM 2366 / CIP 104194 / JCM 7457 / NBRC 12017 / NCIMB 9290 / NRRL B-14731 / HIM 762-3)</name>
    <dbReference type="NCBI Taxonomy" id="485917"/>
    <lineage>
        <taxon>Bacteria</taxon>
        <taxon>Pseudomonadati</taxon>
        <taxon>Bacteroidota</taxon>
        <taxon>Sphingobacteriia</taxon>
        <taxon>Sphingobacteriales</taxon>
        <taxon>Sphingobacteriaceae</taxon>
        <taxon>Pedobacter</taxon>
    </lineage>
</organism>
<dbReference type="AlphaFoldDB" id="C6XZU5"/>
<keyword evidence="1" id="KW-0175">Coiled coil</keyword>
<gene>
    <name evidence="4" type="ordered locus">Phep_0416</name>
</gene>
<keyword evidence="2" id="KW-1133">Transmembrane helix</keyword>
<dbReference type="eggNOG" id="ENOG503373K">
    <property type="taxonomic scope" value="Bacteria"/>
</dbReference>